<gene>
    <name evidence="1" type="ORF">LY90DRAFT_668472</name>
</gene>
<organism evidence="1 2">
    <name type="scientific">Neocallimastix californiae</name>
    <dbReference type="NCBI Taxonomy" id="1754190"/>
    <lineage>
        <taxon>Eukaryota</taxon>
        <taxon>Fungi</taxon>
        <taxon>Fungi incertae sedis</taxon>
        <taxon>Chytridiomycota</taxon>
        <taxon>Chytridiomycota incertae sedis</taxon>
        <taxon>Neocallimastigomycetes</taxon>
        <taxon>Neocallimastigales</taxon>
        <taxon>Neocallimastigaceae</taxon>
        <taxon>Neocallimastix</taxon>
    </lineage>
</organism>
<sequence length="351" mass="38386">MCIYDGYIYALKIETTCHSKLDSGDHAINVETGTEITLGTDFVDTNDAKNLIMYLCNVKGCKQTIGYDKMKVRGDLTTGPDDCGYINTKNSGSIAENDDACNSRSIGLLNDNGGVMFSDKAKLHIYECSSGECVSTTGYIRSSNVNYEIKLDAVSAPNTDATDCNTLGKMKSDGTFCNVGTEVACTLSTDINFINGAKQFAFGVDISESIIEEMGNFTNLALYFRKDSKDCTQTYGYLKTKDITSDYYSIDKGDSSKLDISEIESGSCTDGHLGILYRSNKYLCIHHTEASTISFSETTKKYEYKSEAAANAFTGADLIVEVSANTIVTYPRFIEDLSNGVYLIEVTLLKK</sequence>
<dbReference type="EMBL" id="MCOG01000059">
    <property type="protein sequence ID" value="ORY61828.1"/>
    <property type="molecule type" value="Genomic_DNA"/>
</dbReference>
<comment type="caution">
    <text evidence="1">The sequence shown here is derived from an EMBL/GenBank/DDBJ whole genome shotgun (WGS) entry which is preliminary data.</text>
</comment>
<reference evidence="1 2" key="1">
    <citation type="submission" date="2016-08" db="EMBL/GenBank/DDBJ databases">
        <title>A Parts List for Fungal Cellulosomes Revealed by Comparative Genomics.</title>
        <authorList>
            <consortium name="DOE Joint Genome Institute"/>
            <person name="Haitjema C.H."/>
            <person name="Gilmore S.P."/>
            <person name="Henske J.K."/>
            <person name="Solomon K.V."/>
            <person name="De Groot R."/>
            <person name="Kuo A."/>
            <person name="Mondo S.J."/>
            <person name="Salamov A.A."/>
            <person name="Labutti K."/>
            <person name="Zhao Z."/>
            <person name="Chiniquy J."/>
            <person name="Barry K."/>
            <person name="Brewer H.M."/>
            <person name="Purvine S.O."/>
            <person name="Wright A.T."/>
            <person name="Boxma B."/>
            <person name="Van Alen T."/>
            <person name="Hackstein J.H."/>
            <person name="Baker S.E."/>
            <person name="Grigoriev I.V."/>
            <person name="O'Malley M.A."/>
        </authorList>
    </citation>
    <scope>NUCLEOTIDE SEQUENCE [LARGE SCALE GENOMIC DNA]</scope>
    <source>
        <strain evidence="1 2">G1</strain>
    </source>
</reference>
<protein>
    <submittedName>
        <fullName evidence="1">Uncharacterized protein</fullName>
    </submittedName>
</protein>
<dbReference type="Proteomes" id="UP000193920">
    <property type="component" value="Unassembled WGS sequence"/>
</dbReference>
<evidence type="ECO:0000313" key="1">
    <source>
        <dbReference type="EMBL" id="ORY61828.1"/>
    </source>
</evidence>
<evidence type="ECO:0000313" key="2">
    <source>
        <dbReference type="Proteomes" id="UP000193920"/>
    </source>
</evidence>
<dbReference type="AlphaFoldDB" id="A0A1Y2DRC0"/>
<name>A0A1Y2DRC0_9FUNG</name>
<keyword evidence="2" id="KW-1185">Reference proteome</keyword>
<proteinExistence type="predicted"/>
<accession>A0A1Y2DRC0</accession>